<evidence type="ECO:0000313" key="4">
    <source>
        <dbReference type="Proteomes" id="UP000235371"/>
    </source>
</evidence>
<feature type="transmembrane region" description="Helical" evidence="1">
    <location>
        <begin position="34"/>
        <end position="53"/>
    </location>
</feature>
<keyword evidence="1" id="KW-0472">Membrane</keyword>
<dbReference type="GO" id="GO:0016740">
    <property type="term" value="F:transferase activity"/>
    <property type="evidence" value="ECO:0007669"/>
    <property type="project" value="UniProtKB-KW"/>
</dbReference>
<keyword evidence="3" id="KW-0808">Transferase</keyword>
<feature type="domain" description="Glycosyl transferase CAP10" evidence="2">
    <location>
        <begin position="299"/>
        <end position="565"/>
    </location>
</feature>
<organism evidence="3 4">
    <name type="scientific">Hyaloscypha bicolor E</name>
    <dbReference type="NCBI Taxonomy" id="1095630"/>
    <lineage>
        <taxon>Eukaryota</taxon>
        <taxon>Fungi</taxon>
        <taxon>Dikarya</taxon>
        <taxon>Ascomycota</taxon>
        <taxon>Pezizomycotina</taxon>
        <taxon>Leotiomycetes</taxon>
        <taxon>Helotiales</taxon>
        <taxon>Hyaloscyphaceae</taxon>
        <taxon>Hyaloscypha</taxon>
        <taxon>Hyaloscypha bicolor</taxon>
    </lineage>
</organism>
<dbReference type="GeneID" id="36587610"/>
<dbReference type="Proteomes" id="UP000235371">
    <property type="component" value="Unassembled WGS sequence"/>
</dbReference>
<sequence>MPRDGRPLDRRVAAAIRSFSPICRWLPTRPRSSLAFTILALCIVCLVLQFGFWEDKFPVQSGFVYRLRDGSQSHPVEHLHAAAKKQFDALLARQSTTPEGAVVEYRRRYGRVPPPGFERWFAFAREHSSPIVDDYDEMMRSLEPFWKMAPADVVRLMERSDSPGQTRGAIKKCFVAGGKLKDCGAWADVMSRYLGAALRGIPNMTFLANYMDEPAVLPRHPIVSPSDSDEKFVWSEISHQPIWPQVQDMCAKIGGPSEKAPVDGALAAEDSGEEPRFVRNVTRGTDLCAHPEFREAHGYLASAVSSFHIGHAVPVLSRAVPRPFGDILFPAPSYSWPQFAYSAWRDRSWRRKTDALYWAGSNTGSYTHDETWRRHHRQRLVLLGLGADEGKKFTYLRKAGGGDSWMPYTTSRFDRSLYHVAMTKIRACDEPACREQNDAFRPRKKPEPASEPYRYKYVFDIDGNSLSGRFYRLLASNSAVLKTTIFKEWHDERLVPWLHYIPVSLGLEELPELVRFLATTDEGREVGRRVAEAGKRWHAKALREVDRGVYFYRLLLEIAWLQSTERAAG</sequence>
<dbReference type="InterPro" id="IPR051091">
    <property type="entry name" value="O-Glucosyltr/Glycosyltrsf_90"/>
</dbReference>
<protein>
    <submittedName>
        <fullName evidence="3">Glycosyltransferase family 90 protein</fullName>
    </submittedName>
</protein>
<keyword evidence="1" id="KW-0812">Transmembrane</keyword>
<keyword evidence="4" id="KW-1185">Reference proteome</keyword>
<dbReference type="PANTHER" id="PTHR12203">
    <property type="entry name" value="KDEL LYS-ASP-GLU-LEU CONTAINING - RELATED"/>
    <property type="match status" value="1"/>
</dbReference>
<evidence type="ECO:0000259" key="2">
    <source>
        <dbReference type="SMART" id="SM00672"/>
    </source>
</evidence>
<keyword evidence="1" id="KW-1133">Transmembrane helix</keyword>
<dbReference type="OrthoDB" id="202415at2759"/>
<dbReference type="Pfam" id="PF05686">
    <property type="entry name" value="Glyco_transf_90"/>
    <property type="match status" value="1"/>
</dbReference>
<evidence type="ECO:0000256" key="1">
    <source>
        <dbReference type="SAM" id="Phobius"/>
    </source>
</evidence>
<dbReference type="RefSeq" id="XP_024741167.1">
    <property type="nucleotide sequence ID" value="XM_024879533.1"/>
</dbReference>
<name>A0A2J6TML6_9HELO</name>
<accession>A0A2J6TML6</accession>
<dbReference type="InParanoid" id="A0A2J6TML6"/>
<dbReference type="EMBL" id="KZ613769">
    <property type="protein sequence ID" value="PMD64263.1"/>
    <property type="molecule type" value="Genomic_DNA"/>
</dbReference>
<dbReference type="AlphaFoldDB" id="A0A2J6TML6"/>
<evidence type="ECO:0000313" key="3">
    <source>
        <dbReference type="EMBL" id="PMD64263.1"/>
    </source>
</evidence>
<proteinExistence type="predicted"/>
<reference evidence="3 4" key="1">
    <citation type="submission" date="2016-04" db="EMBL/GenBank/DDBJ databases">
        <title>A degradative enzymes factory behind the ericoid mycorrhizal symbiosis.</title>
        <authorList>
            <consortium name="DOE Joint Genome Institute"/>
            <person name="Martino E."/>
            <person name="Morin E."/>
            <person name="Grelet G."/>
            <person name="Kuo A."/>
            <person name="Kohler A."/>
            <person name="Daghino S."/>
            <person name="Barry K."/>
            <person name="Choi C."/>
            <person name="Cichocki N."/>
            <person name="Clum A."/>
            <person name="Copeland A."/>
            <person name="Hainaut M."/>
            <person name="Haridas S."/>
            <person name="Labutti K."/>
            <person name="Lindquist E."/>
            <person name="Lipzen A."/>
            <person name="Khouja H.-R."/>
            <person name="Murat C."/>
            <person name="Ohm R."/>
            <person name="Olson A."/>
            <person name="Spatafora J."/>
            <person name="Veneault-Fourrey C."/>
            <person name="Henrissat B."/>
            <person name="Grigoriev I."/>
            <person name="Martin F."/>
            <person name="Perotto S."/>
        </authorList>
    </citation>
    <scope>NUCLEOTIDE SEQUENCE [LARGE SCALE GENOMIC DNA]</scope>
    <source>
        <strain evidence="3 4">E</strain>
    </source>
</reference>
<gene>
    <name evidence="3" type="ORF">K444DRAFT_609217</name>
</gene>
<dbReference type="PANTHER" id="PTHR12203:SF61">
    <property type="entry name" value="CAPSULE PROTEIN"/>
    <property type="match status" value="1"/>
</dbReference>
<dbReference type="SMART" id="SM00672">
    <property type="entry name" value="CAP10"/>
    <property type="match status" value="1"/>
</dbReference>
<dbReference type="InterPro" id="IPR006598">
    <property type="entry name" value="CAP10"/>
</dbReference>